<keyword evidence="1" id="KW-0732">Signal</keyword>
<dbReference type="EMBL" id="GIFC01004153">
    <property type="protein sequence ID" value="MXU86236.1"/>
    <property type="molecule type" value="Transcribed_RNA"/>
</dbReference>
<reference evidence="2" key="1">
    <citation type="submission" date="2019-12" db="EMBL/GenBank/DDBJ databases">
        <title>An insight into the sialome of adult female Ixodes ricinus ticks feeding for 6 days.</title>
        <authorList>
            <person name="Perner J."/>
            <person name="Ribeiro J.M.C."/>
        </authorList>
    </citation>
    <scope>NUCLEOTIDE SEQUENCE</scope>
    <source>
        <strain evidence="2">Semi-engorged</strain>
        <tissue evidence="2">Salivary glands</tissue>
    </source>
</reference>
<proteinExistence type="predicted"/>
<feature type="signal peptide" evidence="1">
    <location>
        <begin position="1"/>
        <end position="17"/>
    </location>
</feature>
<name>A0A6B0UD77_IXORI</name>
<feature type="chain" id="PRO_5025618717" evidence="1">
    <location>
        <begin position="18"/>
        <end position="90"/>
    </location>
</feature>
<protein>
    <submittedName>
        <fullName evidence="2">Putative secreted protein</fullName>
    </submittedName>
</protein>
<sequence length="90" mass="9735">MTLSALLDILIFLLTSAFSVSSSTTSRSTRLGSLLILSIMSRWFSPSTVVPFTSTSLSFRLSPPKSAGLPGSTWPMKCCSRFLSACRLKP</sequence>
<evidence type="ECO:0000313" key="2">
    <source>
        <dbReference type="EMBL" id="MXU86236.1"/>
    </source>
</evidence>
<accession>A0A6B0UD77</accession>
<dbReference type="AlphaFoldDB" id="A0A6B0UD77"/>
<evidence type="ECO:0000256" key="1">
    <source>
        <dbReference type="SAM" id="SignalP"/>
    </source>
</evidence>
<organism evidence="2">
    <name type="scientific">Ixodes ricinus</name>
    <name type="common">Common tick</name>
    <name type="synonym">Acarus ricinus</name>
    <dbReference type="NCBI Taxonomy" id="34613"/>
    <lineage>
        <taxon>Eukaryota</taxon>
        <taxon>Metazoa</taxon>
        <taxon>Ecdysozoa</taxon>
        <taxon>Arthropoda</taxon>
        <taxon>Chelicerata</taxon>
        <taxon>Arachnida</taxon>
        <taxon>Acari</taxon>
        <taxon>Parasitiformes</taxon>
        <taxon>Ixodida</taxon>
        <taxon>Ixodoidea</taxon>
        <taxon>Ixodidae</taxon>
        <taxon>Ixodinae</taxon>
        <taxon>Ixodes</taxon>
    </lineage>
</organism>